<reference evidence="7" key="1">
    <citation type="submission" date="2022-02" db="EMBL/GenBank/DDBJ databases">
        <title>Halalkalibacter sp. nov. isolated from Lonar Lake, India.</title>
        <authorList>
            <person name="Joshi A."/>
            <person name="Thite S."/>
            <person name="Lodha T."/>
        </authorList>
    </citation>
    <scope>NUCLEOTIDE SEQUENCE</scope>
    <source>
        <strain evidence="7">MEB205</strain>
    </source>
</reference>
<dbReference type="GO" id="GO:0016705">
    <property type="term" value="F:oxidoreductase activity, acting on paired donors, with incorporation or reduction of molecular oxygen"/>
    <property type="evidence" value="ECO:0007669"/>
    <property type="project" value="UniProtKB-ARBA"/>
</dbReference>
<dbReference type="SUPFAM" id="SSF50022">
    <property type="entry name" value="ISP domain"/>
    <property type="match status" value="1"/>
</dbReference>
<dbReference type="CDD" id="cd03479">
    <property type="entry name" value="Rieske_RO_Alpha_PhDO_like"/>
    <property type="match status" value="1"/>
</dbReference>
<dbReference type="Proteomes" id="UP001139150">
    <property type="component" value="Unassembled WGS sequence"/>
</dbReference>
<dbReference type="PROSITE" id="PS51296">
    <property type="entry name" value="RIESKE"/>
    <property type="match status" value="1"/>
</dbReference>
<dbReference type="InterPro" id="IPR045623">
    <property type="entry name" value="LigXa_C"/>
</dbReference>
<evidence type="ECO:0000256" key="4">
    <source>
        <dbReference type="ARBA" id="ARBA00023004"/>
    </source>
</evidence>
<organism evidence="7 8">
    <name type="scientific">Halalkalibacter alkaliphilus</name>
    <dbReference type="NCBI Taxonomy" id="2917993"/>
    <lineage>
        <taxon>Bacteria</taxon>
        <taxon>Bacillati</taxon>
        <taxon>Bacillota</taxon>
        <taxon>Bacilli</taxon>
        <taxon>Bacillales</taxon>
        <taxon>Bacillaceae</taxon>
        <taxon>Halalkalibacter</taxon>
    </lineage>
</organism>
<dbReference type="RefSeq" id="WP_250097523.1">
    <property type="nucleotide sequence ID" value="NZ_JAKRYL010000017.1"/>
</dbReference>
<dbReference type="Pfam" id="PF00355">
    <property type="entry name" value="Rieske"/>
    <property type="match status" value="1"/>
</dbReference>
<protein>
    <submittedName>
        <fullName evidence="7">Aromatic ring-hydroxylating dioxygenase subunit alpha</fullName>
    </submittedName>
</protein>
<keyword evidence="3" id="KW-0560">Oxidoreductase</keyword>
<dbReference type="PANTHER" id="PTHR21266:SF59">
    <property type="entry name" value="BLR4922 PROTEIN"/>
    <property type="match status" value="1"/>
</dbReference>
<evidence type="ECO:0000313" key="7">
    <source>
        <dbReference type="EMBL" id="MCL7748636.1"/>
    </source>
</evidence>
<dbReference type="Pfam" id="PF19301">
    <property type="entry name" value="LigXa_C"/>
    <property type="match status" value="1"/>
</dbReference>
<evidence type="ECO:0000256" key="2">
    <source>
        <dbReference type="ARBA" id="ARBA00022723"/>
    </source>
</evidence>
<evidence type="ECO:0000313" key="8">
    <source>
        <dbReference type="Proteomes" id="UP001139150"/>
    </source>
</evidence>
<keyword evidence="7" id="KW-0223">Dioxygenase</keyword>
<dbReference type="GO" id="GO:0046872">
    <property type="term" value="F:metal ion binding"/>
    <property type="evidence" value="ECO:0007669"/>
    <property type="project" value="UniProtKB-KW"/>
</dbReference>
<dbReference type="GO" id="GO:0051537">
    <property type="term" value="F:2 iron, 2 sulfur cluster binding"/>
    <property type="evidence" value="ECO:0007669"/>
    <property type="project" value="UniProtKB-KW"/>
</dbReference>
<name>A0A9X2CUU9_9BACI</name>
<gene>
    <name evidence="7" type="ORF">MF646_16035</name>
</gene>
<dbReference type="PANTHER" id="PTHR21266">
    <property type="entry name" value="IRON-SULFUR DOMAIN CONTAINING PROTEIN"/>
    <property type="match status" value="1"/>
</dbReference>
<dbReference type="GO" id="GO:0004497">
    <property type="term" value="F:monooxygenase activity"/>
    <property type="evidence" value="ECO:0007669"/>
    <property type="project" value="UniProtKB-ARBA"/>
</dbReference>
<dbReference type="Gene3D" id="3.90.380.10">
    <property type="entry name" value="Naphthalene 1,2-dioxygenase Alpha Subunit, Chain A, domain 1"/>
    <property type="match status" value="1"/>
</dbReference>
<dbReference type="InterPro" id="IPR050584">
    <property type="entry name" value="Cholesterol_7-desaturase"/>
</dbReference>
<comment type="caution">
    <text evidence="7">The sequence shown here is derived from an EMBL/GenBank/DDBJ whole genome shotgun (WGS) entry which is preliminary data.</text>
</comment>
<dbReference type="InterPro" id="IPR036922">
    <property type="entry name" value="Rieske_2Fe-2S_sf"/>
</dbReference>
<proteinExistence type="predicted"/>
<evidence type="ECO:0000256" key="1">
    <source>
        <dbReference type="ARBA" id="ARBA00022714"/>
    </source>
</evidence>
<dbReference type="Gene3D" id="2.102.10.10">
    <property type="entry name" value="Rieske [2Fe-2S] iron-sulphur domain"/>
    <property type="match status" value="1"/>
</dbReference>
<dbReference type="GO" id="GO:0051213">
    <property type="term" value="F:dioxygenase activity"/>
    <property type="evidence" value="ECO:0007669"/>
    <property type="project" value="UniProtKB-KW"/>
</dbReference>
<keyword evidence="8" id="KW-1185">Reference proteome</keyword>
<sequence length="420" mass="48686">MVLSAENNKRLTSVGPGTEMGELLRRYWHPIAAESEIGERATKKVRLLGEDLVLFRNRKGGLGLIEERCPHRKVSLVYGIPEDDGIRCQYHGWCFRNDGQCTEQPNEPENSTFKNRVKITSYEVQAVGGLIFAYMGPKPAPELPKFDLFVEDNVIRTIGYQMIPCNWLQIMENSMDPTHLEWLHGRYFQHIFEKEGRPAEDWPISKHHVKIGFDEFEYGIIKRRILEGQTEECEDWRIGHPVVFPTMLRVGDGGAHTFQIRVPVDDTHTLHFWYTCFVPKEGVEIPKDYPISLYECPLKDENGEFITDYIDGQDMMAWVTQGEIADRTTEKLGTSDKGIIMYRKMLMNEMKRVQEGEDPKCVIRDYEKAQFISLPQEENKYDEGELLTGVAKDWNTRYAPNIDEIIDICKGRKKVEEIKN</sequence>
<dbReference type="InterPro" id="IPR017941">
    <property type="entry name" value="Rieske_2Fe-2S"/>
</dbReference>
<dbReference type="Pfam" id="PF19112">
    <property type="entry name" value="VanA_C"/>
    <property type="match status" value="1"/>
</dbReference>
<evidence type="ECO:0000256" key="3">
    <source>
        <dbReference type="ARBA" id="ARBA00023002"/>
    </source>
</evidence>
<keyword evidence="1" id="KW-0001">2Fe-2S</keyword>
<keyword evidence="5" id="KW-0411">Iron-sulfur</keyword>
<accession>A0A9X2CUU9</accession>
<evidence type="ECO:0000256" key="5">
    <source>
        <dbReference type="ARBA" id="ARBA00023014"/>
    </source>
</evidence>
<keyword evidence="4" id="KW-0408">Iron</keyword>
<dbReference type="CDD" id="cd08878">
    <property type="entry name" value="RHO_alpha_C_DMO-like"/>
    <property type="match status" value="1"/>
</dbReference>
<evidence type="ECO:0000259" key="6">
    <source>
        <dbReference type="PROSITE" id="PS51296"/>
    </source>
</evidence>
<dbReference type="InterPro" id="IPR044043">
    <property type="entry name" value="VanA_C_cat"/>
</dbReference>
<dbReference type="SUPFAM" id="SSF55961">
    <property type="entry name" value="Bet v1-like"/>
    <property type="match status" value="1"/>
</dbReference>
<dbReference type="AlphaFoldDB" id="A0A9X2CUU9"/>
<feature type="domain" description="Rieske" evidence="6">
    <location>
        <begin position="28"/>
        <end position="133"/>
    </location>
</feature>
<dbReference type="EMBL" id="JAKRYL010000017">
    <property type="protein sequence ID" value="MCL7748636.1"/>
    <property type="molecule type" value="Genomic_DNA"/>
</dbReference>
<keyword evidence="2" id="KW-0479">Metal-binding</keyword>